<reference evidence="5" key="1">
    <citation type="submission" date="2020-08" db="EMBL/GenBank/DDBJ databases">
        <title>Whole genome shotgun sequence of Polymorphospora rubra NBRC 101157.</title>
        <authorList>
            <person name="Komaki H."/>
            <person name="Tamura T."/>
        </authorList>
    </citation>
    <scope>NUCLEOTIDE SEQUENCE</scope>
    <source>
        <strain evidence="5">NBRC 101157</strain>
    </source>
</reference>
<dbReference type="InterPro" id="IPR027383">
    <property type="entry name" value="Znf_put"/>
</dbReference>
<evidence type="ECO:0000256" key="2">
    <source>
        <dbReference type="ARBA" id="ARBA00023163"/>
    </source>
</evidence>
<organism evidence="5 6">
    <name type="scientific">Polymorphospora rubra</name>
    <dbReference type="NCBI Taxonomy" id="338584"/>
    <lineage>
        <taxon>Bacteria</taxon>
        <taxon>Bacillati</taxon>
        <taxon>Actinomycetota</taxon>
        <taxon>Actinomycetes</taxon>
        <taxon>Micromonosporales</taxon>
        <taxon>Micromonosporaceae</taxon>
        <taxon>Polymorphospora</taxon>
    </lineage>
</organism>
<accession>A0A810N0J2</accession>
<keyword evidence="3" id="KW-0472">Membrane</keyword>
<sequence length="230" mass="24362">MSCEFAHDDGAYVLGALSPAERERYERHLAGCPACREAVGEIAVLPGLLGRLDQAGLDRVAGPPSTGPQVATLLAEAATLRRRNRARRRWRYAGVALVAGCLALFVGLGVGSLRTPAGPAGTDFQIRTVTMEPVQGSVPVTAEIGLNGATWGTEVVMRCAYAQTGSYAKAYTFRLVAYGPDGASEQVGSWRAAPGDDVTFTGATRFSADELVRIELTRYDGTPLLAYDVP</sequence>
<dbReference type="Gene3D" id="1.10.10.1320">
    <property type="entry name" value="Anti-sigma factor, zinc-finger domain"/>
    <property type="match status" value="1"/>
</dbReference>
<keyword evidence="1" id="KW-0805">Transcription regulation</keyword>
<keyword evidence="6" id="KW-1185">Reference proteome</keyword>
<feature type="transmembrane region" description="Helical" evidence="3">
    <location>
        <begin position="90"/>
        <end position="110"/>
    </location>
</feature>
<dbReference type="Proteomes" id="UP000680866">
    <property type="component" value="Chromosome"/>
</dbReference>
<evidence type="ECO:0000256" key="1">
    <source>
        <dbReference type="ARBA" id="ARBA00023015"/>
    </source>
</evidence>
<dbReference type="EMBL" id="AP023359">
    <property type="protein sequence ID" value="BCJ65168.1"/>
    <property type="molecule type" value="Genomic_DNA"/>
</dbReference>
<dbReference type="InterPro" id="IPR041916">
    <property type="entry name" value="Anti_sigma_zinc_sf"/>
</dbReference>
<dbReference type="AlphaFoldDB" id="A0A810N0J2"/>
<proteinExistence type="predicted"/>
<dbReference type="Pfam" id="PF13490">
    <property type="entry name" value="zf-HC2"/>
    <property type="match status" value="1"/>
</dbReference>
<protein>
    <submittedName>
        <fullName evidence="5">Anti-sigma factor</fullName>
    </submittedName>
</protein>
<name>A0A810N0J2_9ACTN</name>
<evidence type="ECO:0000313" key="6">
    <source>
        <dbReference type="Proteomes" id="UP000680866"/>
    </source>
</evidence>
<evidence type="ECO:0000313" key="5">
    <source>
        <dbReference type="EMBL" id="BCJ65168.1"/>
    </source>
</evidence>
<dbReference type="KEGG" id="pry:Prubr_21890"/>
<dbReference type="RefSeq" id="WP_212824454.1">
    <property type="nucleotide sequence ID" value="NZ_AP023359.1"/>
</dbReference>
<keyword evidence="3" id="KW-0812">Transmembrane</keyword>
<gene>
    <name evidence="5" type="ORF">Prubr_21890</name>
</gene>
<feature type="domain" description="Putative zinc-finger" evidence="4">
    <location>
        <begin position="10"/>
        <end position="36"/>
    </location>
</feature>
<evidence type="ECO:0000259" key="4">
    <source>
        <dbReference type="Pfam" id="PF13490"/>
    </source>
</evidence>
<keyword evidence="3" id="KW-1133">Transmembrane helix</keyword>
<evidence type="ECO:0000256" key="3">
    <source>
        <dbReference type="SAM" id="Phobius"/>
    </source>
</evidence>
<keyword evidence="2" id="KW-0804">Transcription</keyword>